<evidence type="ECO:0000256" key="2">
    <source>
        <dbReference type="ARBA" id="ARBA00004651"/>
    </source>
</evidence>
<feature type="transmembrane region" description="Helical" evidence="14">
    <location>
        <begin position="301"/>
        <end position="330"/>
    </location>
</feature>
<evidence type="ECO:0000256" key="6">
    <source>
        <dbReference type="ARBA" id="ARBA00022475"/>
    </source>
</evidence>
<keyword evidence="12" id="KW-0975">Bacterial flagellum</keyword>
<evidence type="ECO:0000256" key="11">
    <source>
        <dbReference type="ARBA" id="ARBA00023136"/>
    </source>
</evidence>
<evidence type="ECO:0000256" key="4">
    <source>
        <dbReference type="ARBA" id="ARBA00021714"/>
    </source>
</evidence>
<dbReference type="Pfam" id="PF04347">
    <property type="entry name" value="FliO"/>
    <property type="match status" value="1"/>
</dbReference>
<feature type="signal peptide" evidence="15">
    <location>
        <begin position="1"/>
        <end position="25"/>
    </location>
</feature>
<dbReference type="PRINTS" id="PR01302">
    <property type="entry name" value="TYPE3IMPPROT"/>
</dbReference>
<keyword evidence="16" id="KW-0966">Cell projection</keyword>
<keyword evidence="8" id="KW-1005">Bacterial flagellum biogenesis</keyword>
<evidence type="ECO:0000313" key="16">
    <source>
        <dbReference type="EMBL" id="KMQ77549.1"/>
    </source>
</evidence>
<reference evidence="16 17" key="1">
    <citation type="submission" date="2015-06" db="EMBL/GenBank/DDBJ databases">
        <title>Comparative genomics of Burkholderia leaf nodule symbionts.</title>
        <authorList>
            <person name="Carlier A."/>
            <person name="Eberl L."/>
            <person name="Pinto-Carbo M."/>
        </authorList>
    </citation>
    <scope>NUCLEOTIDE SEQUENCE [LARGE SCALE GENOMIC DNA]</scope>
    <source>
        <strain evidence="16 17">UZHbot3</strain>
    </source>
</reference>
<dbReference type="EMBL" id="LELG01000334">
    <property type="protein sequence ID" value="KMQ77549.1"/>
    <property type="molecule type" value="Genomic_DNA"/>
</dbReference>
<evidence type="ECO:0000256" key="10">
    <source>
        <dbReference type="ARBA" id="ARBA00022989"/>
    </source>
</evidence>
<evidence type="ECO:0000256" key="13">
    <source>
        <dbReference type="ARBA" id="ARBA00023225"/>
    </source>
</evidence>
<comment type="subcellular location">
    <subcellularLocation>
        <location evidence="1">Bacterial flagellum basal body</location>
    </subcellularLocation>
    <subcellularLocation>
        <location evidence="2">Cell membrane</location>
        <topology evidence="2">Multi-pass membrane protein</topology>
    </subcellularLocation>
</comment>
<evidence type="ECO:0000256" key="5">
    <source>
        <dbReference type="ARBA" id="ARBA00022448"/>
    </source>
</evidence>
<feature type="transmembrane region" description="Helical" evidence="14">
    <location>
        <begin position="44"/>
        <end position="64"/>
    </location>
</feature>
<keyword evidence="13" id="KW-1006">Bacterial flagellum protein export</keyword>
<dbReference type="PANTHER" id="PTHR30587:SF0">
    <property type="entry name" value="FLAGELLAR BIOSYNTHETIC PROTEIN FLIP"/>
    <property type="match status" value="1"/>
</dbReference>
<dbReference type="InterPro" id="IPR005838">
    <property type="entry name" value="T3SS_IM_P"/>
</dbReference>
<evidence type="ECO:0000256" key="15">
    <source>
        <dbReference type="SAM" id="SignalP"/>
    </source>
</evidence>
<comment type="similarity">
    <text evidence="3">Belongs to the FliP/MopC/SpaP family.</text>
</comment>
<feature type="transmembrane region" description="Helical" evidence="14">
    <location>
        <begin position="257"/>
        <end position="281"/>
    </location>
</feature>
<evidence type="ECO:0000256" key="9">
    <source>
        <dbReference type="ARBA" id="ARBA00022927"/>
    </source>
</evidence>
<keyword evidence="17" id="KW-1185">Reference proteome</keyword>
<evidence type="ECO:0000256" key="7">
    <source>
        <dbReference type="ARBA" id="ARBA00022692"/>
    </source>
</evidence>
<dbReference type="InterPro" id="IPR022781">
    <property type="entry name" value="Flagellar_biosynth_FliO"/>
</dbReference>
<evidence type="ECO:0000256" key="3">
    <source>
        <dbReference type="ARBA" id="ARBA00006257"/>
    </source>
</evidence>
<keyword evidence="6" id="KW-1003">Cell membrane</keyword>
<evidence type="ECO:0000313" key="17">
    <source>
        <dbReference type="Proteomes" id="UP000242951"/>
    </source>
</evidence>
<dbReference type="InterPro" id="IPR005837">
    <property type="entry name" value="FliP"/>
</dbReference>
<organism evidence="16 17">
    <name type="scientific">Candidatus Burkholderia pumila</name>
    <dbReference type="NCBI Taxonomy" id="1090375"/>
    <lineage>
        <taxon>Bacteria</taxon>
        <taxon>Pseudomonadati</taxon>
        <taxon>Pseudomonadota</taxon>
        <taxon>Betaproteobacteria</taxon>
        <taxon>Burkholderiales</taxon>
        <taxon>Burkholderiaceae</taxon>
        <taxon>Burkholderia</taxon>
    </lineage>
</organism>
<keyword evidence="11 14" id="KW-0472">Membrane</keyword>
<keyword evidence="9" id="KW-0653">Protein transport</keyword>
<name>A0ABR5HK37_9BURK</name>
<keyword evidence="16" id="KW-0969">Cilium</keyword>
<gene>
    <name evidence="16" type="ORF">BPMI_01409</name>
</gene>
<evidence type="ECO:0000256" key="1">
    <source>
        <dbReference type="ARBA" id="ARBA00004117"/>
    </source>
</evidence>
<keyword evidence="5" id="KW-0813">Transport</keyword>
<dbReference type="PANTHER" id="PTHR30587">
    <property type="entry name" value="FLAGELLAR BIOSYNTHETIC PROTEIN FLIP"/>
    <property type="match status" value="1"/>
</dbReference>
<keyword evidence="10 14" id="KW-1133">Transmembrane helix</keyword>
<sequence>MYPQTESMKRFAVALLSAMPFLANAADMNAVNHAAQIASGDGAVLQTLFGLMISFMFGCAWLGTQARREWREARRHGEGECRRRRVAGWQGAGVAVIEVGDQWLMLGAGPGNVRLLHTMPAGSAEVESIPEQPNLQGNFGQRFHDAAGRRSEQAPGQVQAQLTRLQQRGTAGTQSMRSGRFAFPKPIERVSLKSDLCLLHHFASGQTTIQAIERNTVSWLSRSSFSRLNSSAKRWRASSPAGASNAGQPQTRARRELALPVVIGLMPMLALAQSTTSFPAFNTSSGPNGGTTYSLSVQIMLLLTMLSFLPAMVLMMMMSFTRIIIVLSLLRQALGTQSTPPNQVLVGLALFLSFFVMSPVLDKAYTDAYKPFSEGTITMDQAMTRGVAPFKPPAGTQTPPGMGS</sequence>
<dbReference type="Pfam" id="PF00813">
    <property type="entry name" value="FliP"/>
    <property type="match status" value="1"/>
</dbReference>
<accession>A0ABR5HK37</accession>
<feature type="chain" id="PRO_5045555686" description="Flagellar biosynthetic protein FliP" evidence="15">
    <location>
        <begin position="26"/>
        <end position="404"/>
    </location>
</feature>
<proteinExistence type="inferred from homology"/>
<keyword evidence="7 14" id="KW-0812">Transmembrane</keyword>
<keyword evidence="15" id="KW-0732">Signal</keyword>
<dbReference type="PRINTS" id="PR00951">
    <property type="entry name" value="FLGBIOSNFLIP"/>
</dbReference>
<keyword evidence="16" id="KW-0282">Flagellum</keyword>
<protein>
    <recommendedName>
        <fullName evidence="4">Flagellar biosynthetic protein FliP</fullName>
    </recommendedName>
</protein>
<evidence type="ECO:0000256" key="14">
    <source>
        <dbReference type="SAM" id="Phobius"/>
    </source>
</evidence>
<evidence type="ECO:0000256" key="8">
    <source>
        <dbReference type="ARBA" id="ARBA00022795"/>
    </source>
</evidence>
<dbReference type="Proteomes" id="UP000242951">
    <property type="component" value="Unassembled WGS sequence"/>
</dbReference>
<comment type="caution">
    <text evidence="16">The sequence shown here is derived from an EMBL/GenBank/DDBJ whole genome shotgun (WGS) entry which is preliminary data.</text>
</comment>
<feature type="transmembrane region" description="Helical" evidence="14">
    <location>
        <begin position="342"/>
        <end position="361"/>
    </location>
</feature>
<evidence type="ECO:0000256" key="12">
    <source>
        <dbReference type="ARBA" id="ARBA00023143"/>
    </source>
</evidence>